<dbReference type="RefSeq" id="WP_073152298.1">
    <property type="nucleotide sequence ID" value="NZ_FRAG01000055.1"/>
</dbReference>
<dbReference type="PANTHER" id="PTHR37478">
    <property type="match status" value="1"/>
</dbReference>
<dbReference type="SUPFAM" id="SSF88659">
    <property type="entry name" value="Sigma3 and sigma4 domains of RNA polymerase sigma factors"/>
    <property type="match status" value="1"/>
</dbReference>
<dbReference type="InterPro" id="IPR002852">
    <property type="entry name" value="UPF0251"/>
</dbReference>
<evidence type="ECO:0000313" key="4">
    <source>
        <dbReference type="Proteomes" id="UP000184465"/>
    </source>
</evidence>
<evidence type="ECO:0000313" key="3">
    <source>
        <dbReference type="EMBL" id="SHK40049.1"/>
    </source>
</evidence>
<comment type="similarity">
    <text evidence="1 2">Belongs to the UPF0251 family.</text>
</comment>
<sequence>MPRPVKPRKISFVPQNKYFIPAYKPKCELEVVLLKLEELEAMRLKDIEKFSQEECAARMNVSRQTFQLIIDEARKKVAEALTEGKAISIEGGNYTFNICKYRCENCGHIFSEAYEKDIHKCPECESSEVICIDKSNFCKRRCKRKGGCINY</sequence>
<gene>
    <name evidence="3" type="ORF">SAMN02745912_03189</name>
</gene>
<evidence type="ECO:0000256" key="2">
    <source>
        <dbReference type="HAMAP-Rule" id="MF_00674"/>
    </source>
</evidence>
<dbReference type="GO" id="GO:0003677">
    <property type="term" value="F:DNA binding"/>
    <property type="evidence" value="ECO:0007669"/>
    <property type="project" value="UniProtKB-KW"/>
</dbReference>
<dbReference type="OrthoDB" id="280278at2"/>
<dbReference type="AlphaFoldDB" id="A0A1M6S5W7"/>
<organism evidence="3 4">
    <name type="scientific">Paramaledivibacter caminithermalis (strain DSM 15212 / CIP 107654 / DViRD3)</name>
    <name type="common">Clostridium caminithermale</name>
    <dbReference type="NCBI Taxonomy" id="1121301"/>
    <lineage>
        <taxon>Bacteria</taxon>
        <taxon>Bacillati</taxon>
        <taxon>Bacillota</taxon>
        <taxon>Clostridia</taxon>
        <taxon>Peptostreptococcales</taxon>
        <taxon>Caminicellaceae</taxon>
        <taxon>Paramaledivibacter</taxon>
    </lineage>
</organism>
<dbReference type="SUPFAM" id="SSF46785">
    <property type="entry name" value="Winged helix' DNA-binding domain"/>
    <property type="match status" value="1"/>
</dbReference>
<dbReference type="Gene3D" id="1.10.10.10">
    <property type="entry name" value="Winged helix-like DNA-binding domain superfamily/Winged helix DNA-binding domain"/>
    <property type="match status" value="1"/>
</dbReference>
<proteinExistence type="inferred from homology"/>
<name>A0A1M6S5W7_PARC5</name>
<dbReference type="Proteomes" id="UP000184465">
    <property type="component" value="Unassembled WGS sequence"/>
</dbReference>
<reference evidence="3 4" key="1">
    <citation type="submission" date="2016-11" db="EMBL/GenBank/DDBJ databases">
        <authorList>
            <person name="Jaros S."/>
            <person name="Januszkiewicz K."/>
            <person name="Wedrychowicz H."/>
        </authorList>
    </citation>
    <scope>NUCLEOTIDE SEQUENCE [LARGE SCALE GENOMIC DNA]</scope>
    <source>
        <strain evidence="3 4">DSM 15212</strain>
    </source>
</reference>
<dbReference type="InterPro" id="IPR036388">
    <property type="entry name" value="WH-like_DNA-bd_sf"/>
</dbReference>
<keyword evidence="4" id="KW-1185">Reference proteome</keyword>
<accession>A0A1M6S5W7</accession>
<dbReference type="Pfam" id="PF02001">
    <property type="entry name" value="DUF134"/>
    <property type="match status" value="1"/>
</dbReference>
<protein>
    <recommendedName>
        <fullName evidence="2">UPF0251 protein SAMN02745912_03189</fullName>
    </recommendedName>
</protein>
<dbReference type="HAMAP" id="MF_00674">
    <property type="entry name" value="UPF0251"/>
    <property type="match status" value="1"/>
</dbReference>
<dbReference type="InterPro" id="IPR013324">
    <property type="entry name" value="RNA_pol_sigma_r3/r4-like"/>
</dbReference>
<dbReference type="EMBL" id="FRAG01000055">
    <property type="protein sequence ID" value="SHK40049.1"/>
    <property type="molecule type" value="Genomic_DNA"/>
</dbReference>
<dbReference type="PANTHER" id="PTHR37478:SF2">
    <property type="entry name" value="UPF0251 PROTEIN TK0562"/>
    <property type="match status" value="1"/>
</dbReference>
<keyword evidence="3" id="KW-0238">DNA-binding</keyword>
<dbReference type="InterPro" id="IPR036390">
    <property type="entry name" value="WH_DNA-bd_sf"/>
</dbReference>
<dbReference type="STRING" id="1121301.SAMN02745912_03189"/>
<evidence type="ECO:0000256" key="1">
    <source>
        <dbReference type="ARBA" id="ARBA00009350"/>
    </source>
</evidence>